<evidence type="ECO:0000313" key="2">
    <source>
        <dbReference type="Proteomes" id="UP000319257"/>
    </source>
</evidence>
<proteinExistence type="predicted"/>
<dbReference type="InterPro" id="IPR011051">
    <property type="entry name" value="RmlC_Cupin_sf"/>
</dbReference>
<dbReference type="Proteomes" id="UP000319257">
    <property type="component" value="Unassembled WGS sequence"/>
</dbReference>
<comment type="caution">
    <text evidence="1">The sequence shown here is derived from an EMBL/GenBank/DDBJ whole genome shotgun (WGS) entry which is preliminary data.</text>
</comment>
<dbReference type="EMBL" id="SKBQ01000083">
    <property type="protein sequence ID" value="TPX07943.1"/>
    <property type="molecule type" value="Genomic_DNA"/>
</dbReference>
<sequence>MFSFLRSPLPPRTNRAADNPIIYEDGASFLEFRESGSKYLLKNMHPPFDPNKPRSIMVPPFHYHIHQAEHFLITEGTCHLFKDTKDKPWMVISADEPGAQKTAVIPKQIYHTLNNASSTKPMVIDVSLTPEDYEGEQRFFRNFFGYLDDCRKAGQPPSKFQLLVFLKSSDTPVGINMSFKWLGRVVSRVYLSTMAWWGYWILGYKETYPEYYAGKKSR</sequence>
<name>A0A507AKH5_9PEZI</name>
<reference evidence="1 2" key="1">
    <citation type="submission" date="2019-06" db="EMBL/GenBank/DDBJ databases">
        <title>Draft genome sequence of the filamentous fungus Phialemoniopsis curvata isolated from diesel fuel.</title>
        <authorList>
            <person name="Varaljay V.A."/>
            <person name="Lyon W.J."/>
            <person name="Crouch A.L."/>
            <person name="Drake C.E."/>
            <person name="Hollomon J.M."/>
            <person name="Nadeau L.J."/>
            <person name="Nunn H.S."/>
            <person name="Stevenson B.S."/>
            <person name="Bojanowski C.L."/>
            <person name="Crookes-Goodson W.J."/>
        </authorList>
    </citation>
    <scope>NUCLEOTIDE SEQUENCE [LARGE SCALE GENOMIC DNA]</scope>
    <source>
        <strain evidence="1 2">D216</strain>
    </source>
</reference>
<dbReference type="RefSeq" id="XP_030989654.1">
    <property type="nucleotide sequence ID" value="XM_031133012.1"/>
</dbReference>
<dbReference type="SUPFAM" id="SSF51182">
    <property type="entry name" value="RmlC-like cupins"/>
    <property type="match status" value="1"/>
</dbReference>
<gene>
    <name evidence="1" type="ORF">E0L32_010398</name>
</gene>
<dbReference type="GeneID" id="41977845"/>
<dbReference type="OrthoDB" id="9976870at2759"/>
<dbReference type="Gene3D" id="2.60.120.10">
    <property type="entry name" value="Jelly Rolls"/>
    <property type="match status" value="1"/>
</dbReference>
<dbReference type="AlphaFoldDB" id="A0A507AKH5"/>
<organism evidence="1 2">
    <name type="scientific">Thyridium curvatum</name>
    <dbReference type="NCBI Taxonomy" id="1093900"/>
    <lineage>
        <taxon>Eukaryota</taxon>
        <taxon>Fungi</taxon>
        <taxon>Dikarya</taxon>
        <taxon>Ascomycota</taxon>
        <taxon>Pezizomycotina</taxon>
        <taxon>Sordariomycetes</taxon>
        <taxon>Sordariomycetidae</taxon>
        <taxon>Thyridiales</taxon>
        <taxon>Thyridiaceae</taxon>
        <taxon>Thyridium</taxon>
    </lineage>
</organism>
<accession>A0A507AKH5</accession>
<evidence type="ECO:0000313" key="1">
    <source>
        <dbReference type="EMBL" id="TPX07943.1"/>
    </source>
</evidence>
<dbReference type="CDD" id="cd02208">
    <property type="entry name" value="cupin_RmlC-like"/>
    <property type="match status" value="1"/>
</dbReference>
<protein>
    <submittedName>
        <fullName evidence="1">Uncharacterized protein</fullName>
    </submittedName>
</protein>
<dbReference type="InParanoid" id="A0A507AKH5"/>
<keyword evidence="2" id="KW-1185">Reference proteome</keyword>
<dbReference type="InterPro" id="IPR014710">
    <property type="entry name" value="RmlC-like_jellyroll"/>
</dbReference>